<gene>
    <name evidence="9" type="ORF">BSL78_19327</name>
</gene>
<feature type="domain" description="Inhibitor I9" evidence="8">
    <location>
        <begin position="30"/>
        <end position="99"/>
    </location>
</feature>
<dbReference type="Pfam" id="PF00082">
    <property type="entry name" value="Peptidase_S8"/>
    <property type="match status" value="1"/>
</dbReference>
<comment type="similarity">
    <text evidence="1 5">Belongs to the peptidase S8 family.</text>
</comment>
<name>A0A2G8K797_STIJA</name>
<dbReference type="Gene3D" id="3.40.50.200">
    <property type="entry name" value="Peptidase S8/S53 domain"/>
    <property type="match status" value="1"/>
</dbReference>
<dbReference type="GO" id="GO:0004252">
    <property type="term" value="F:serine-type endopeptidase activity"/>
    <property type="evidence" value="ECO:0007669"/>
    <property type="project" value="InterPro"/>
</dbReference>
<keyword evidence="4" id="KW-0720">Serine protease</keyword>
<dbReference type="PRINTS" id="PR00723">
    <property type="entry name" value="SUBTILISIN"/>
</dbReference>
<dbReference type="Proteomes" id="UP000230750">
    <property type="component" value="Unassembled WGS sequence"/>
</dbReference>
<dbReference type="STRING" id="307972.A0A2G8K797"/>
<dbReference type="InterPro" id="IPR015500">
    <property type="entry name" value="Peptidase_S8_subtilisin-rel"/>
</dbReference>
<dbReference type="PROSITE" id="PS00136">
    <property type="entry name" value="SUBTILASE_ASP"/>
    <property type="match status" value="1"/>
</dbReference>
<dbReference type="GO" id="GO:0005615">
    <property type="term" value="C:extracellular space"/>
    <property type="evidence" value="ECO:0007669"/>
    <property type="project" value="TreeGrafter"/>
</dbReference>
<dbReference type="InterPro" id="IPR000209">
    <property type="entry name" value="Peptidase_S8/S53_dom"/>
</dbReference>
<accession>A0A2G8K797</accession>
<evidence type="ECO:0000313" key="10">
    <source>
        <dbReference type="Proteomes" id="UP000230750"/>
    </source>
</evidence>
<dbReference type="PANTHER" id="PTHR43806:SF11">
    <property type="entry name" value="CEREVISIN-RELATED"/>
    <property type="match status" value="1"/>
</dbReference>
<dbReference type="PANTHER" id="PTHR43806">
    <property type="entry name" value="PEPTIDASE S8"/>
    <property type="match status" value="1"/>
</dbReference>
<keyword evidence="6" id="KW-0732">Signal</keyword>
<dbReference type="SUPFAM" id="SSF52743">
    <property type="entry name" value="Subtilisin-like"/>
    <property type="match status" value="1"/>
</dbReference>
<evidence type="ECO:0000313" key="9">
    <source>
        <dbReference type="EMBL" id="PIK43823.1"/>
    </source>
</evidence>
<evidence type="ECO:0000256" key="3">
    <source>
        <dbReference type="ARBA" id="ARBA00022801"/>
    </source>
</evidence>
<dbReference type="InterPro" id="IPR050131">
    <property type="entry name" value="Peptidase_S8_subtilisin-like"/>
</dbReference>
<evidence type="ECO:0000256" key="1">
    <source>
        <dbReference type="ARBA" id="ARBA00011073"/>
    </source>
</evidence>
<evidence type="ECO:0000256" key="4">
    <source>
        <dbReference type="ARBA" id="ARBA00022825"/>
    </source>
</evidence>
<feature type="signal peptide" evidence="6">
    <location>
        <begin position="1"/>
        <end position="15"/>
    </location>
</feature>
<evidence type="ECO:0000259" key="7">
    <source>
        <dbReference type="Pfam" id="PF00082"/>
    </source>
</evidence>
<dbReference type="InterPro" id="IPR023827">
    <property type="entry name" value="Peptidase_S8_Asp-AS"/>
</dbReference>
<feature type="chain" id="PRO_5013963609" evidence="6">
    <location>
        <begin position="16"/>
        <end position="212"/>
    </location>
</feature>
<dbReference type="AlphaFoldDB" id="A0A2G8K797"/>
<evidence type="ECO:0000256" key="5">
    <source>
        <dbReference type="PROSITE-ProRule" id="PRU01240"/>
    </source>
</evidence>
<dbReference type="PROSITE" id="PS51892">
    <property type="entry name" value="SUBTILASE"/>
    <property type="match status" value="1"/>
</dbReference>
<comment type="caution">
    <text evidence="5">Lacks conserved residue(s) required for the propagation of feature annotation.</text>
</comment>
<comment type="caution">
    <text evidence="9">The sequence shown here is derived from an EMBL/GenBank/DDBJ whole genome shotgun (WGS) entry which is preliminary data.</text>
</comment>
<proteinExistence type="inferred from homology"/>
<dbReference type="GO" id="GO:0006508">
    <property type="term" value="P:proteolysis"/>
    <property type="evidence" value="ECO:0007669"/>
    <property type="project" value="UniProtKB-KW"/>
</dbReference>
<keyword evidence="3" id="KW-0378">Hydrolase</keyword>
<dbReference type="PROSITE" id="PS00137">
    <property type="entry name" value="SUBTILASE_HIS"/>
    <property type="match status" value="1"/>
</dbReference>
<dbReference type="InterPro" id="IPR010259">
    <property type="entry name" value="S8pro/Inhibitor_I9"/>
</dbReference>
<dbReference type="OrthoDB" id="10064451at2759"/>
<dbReference type="Gene3D" id="3.30.70.80">
    <property type="entry name" value="Peptidase S8 propeptide/proteinase inhibitor I9"/>
    <property type="match status" value="1"/>
</dbReference>
<evidence type="ECO:0000256" key="6">
    <source>
        <dbReference type="SAM" id="SignalP"/>
    </source>
</evidence>
<evidence type="ECO:0000256" key="2">
    <source>
        <dbReference type="ARBA" id="ARBA00022670"/>
    </source>
</evidence>
<keyword evidence="2" id="KW-0645">Protease</keyword>
<dbReference type="InterPro" id="IPR036852">
    <property type="entry name" value="Peptidase_S8/S53_dom_sf"/>
</dbReference>
<feature type="domain" description="Peptidase S8/S53" evidence="7">
    <location>
        <begin position="127"/>
        <end position="205"/>
    </location>
</feature>
<dbReference type="EMBL" id="MRZV01000823">
    <property type="protein sequence ID" value="PIK43823.1"/>
    <property type="molecule type" value="Genomic_DNA"/>
</dbReference>
<reference evidence="9 10" key="1">
    <citation type="journal article" date="2017" name="PLoS Biol.">
        <title>The sea cucumber genome provides insights into morphological evolution and visceral regeneration.</title>
        <authorList>
            <person name="Zhang X."/>
            <person name="Sun L."/>
            <person name="Yuan J."/>
            <person name="Sun Y."/>
            <person name="Gao Y."/>
            <person name="Zhang L."/>
            <person name="Li S."/>
            <person name="Dai H."/>
            <person name="Hamel J.F."/>
            <person name="Liu C."/>
            <person name="Yu Y."/>
            <person name="Liu S."/>
            <person name="Lin W."/>
            <person name="Guo K."/>
            <person name="Jin S."/>
            <person name="Xu P."/>
            <person name="Storey K.B."/>
            <person name="Huan P."/>
            <person name="Zhang T."/>
            <person name="Zhou Y."/>
            <person name="Zhang J."/>
            <person name="Lin C."/>
            <person name="Li X."/>
            <person name="Xing L."/>
            <person name="Huo D."/>
            <person name="Sun M."/>
            <person name="Wang L."/>
            <person name="Mercier A."/>
            <person name="Li F."/>
            <person name="Yang H."/>
            <person name="Xiang J."/>
        </authorList>
    </citation>
    <scope>NUCLEOTIDE SEQUENCE [LARGE SCALE GENOMIC DNA]</scope>
    <source>
        <strain evidence="9">Shaxun</strain>
        <tissue evidence="9">Muscle</tissue>
    </source>
</reference>
<dbReference type="InterPro" id="IPR022398">
    <property type="entry name" value="Peptidase_S8_His-AS"/>
</dbReference>
<dbReference type="Pfam" id="PF05922">
    <property type="entry name" value="Inhibitor_I9"/>
    <property type="match status" value="1"/>
</dbReference>
<sequence>MKVLIFCLFVTAASALAPLYTSRDAVPGRYIVKLKQNADLGYVVNTLSSKTLFEDGATILKKYKKVFNGFSAILSKKAVAMLQKLDAVEFIEEDSIVKASTIASWGLDRIDQTSLPLDDVYQPLGDGNGVHVYVIDTGVNDDHVDFSGRASTAYDATGGSGLDCNGHGTHCAGTVAGDSYGVATGCQVYGVKVLNCFGSGYTSDIVDGELEI</sequence>
<keyword evidence="10" id="KW-1185">Reference proteome</keyword>
<protein>
    <submittedName>
        <fullName evidence="9">Uncharacterized protein</fullName>
    </submittedName>
</protein>
<evidence type="ECO:0000259" key="8">
    <source>
        <dbReference type="Pfam" id="PF05922"/>
    </source>
</evidence>
<organism evidence="9 10">
    <name type="scientific">Stichopus japonicus</name>
    <name type="common">Sea cucumber</name>
    <dbReference type="NCBI Taxonomy" id="307972"/>
    <lineage>
        <taxon>Eukaryota</taxon>
        <taxon>Metazoa</taxon>
        <taxon>Echinodermata</taxon>
        <taxon>Eleutherozoa</taxon>
        <taxon>Echinozoa</taxon>
        <taxon>Holothuroidea</taxon>
        <taxon>Aspidochirotacea</taxon>
        <taxon>Aspidochirotida</taxon>
        <taxon>Stichopodidae</taxon>
        <taxon>Apostichopus</taxon>
    </lineage>
</organism>
<dbReference type="InterPro" id="IPR037045">
    <property type="entry name" value="S8pro/Inhibitor_I9_sf"/>
</dbReference>